<feature type="compositionally biased region" description="Basic residues" evidence="1">
    <location>
        <begin position="24"/>
        <end position="34"/>
    </location>
</feature>
<gene>
    <name evidence="2" type="ORF">RND71_034623</name>
</gene>
<organism evidence="2 3">
    <name type="scientific">Anisodus tanguticus</name>
    <dbReference type="NCBI Taxonomy" id="243964"/>
    <lineage>
        <taxon>Eukaryota</taxon>
        <taxon>Viridiplantae</taxon>
        <taxon>Streptophyta</taxon>
        <taxon>Embryophyta</taxon>
        <taxon>Tracheophyta</taxon>
        <taxon>Spermatophyta</taxon>
        <taxon>Magnoliopsida</taxon>
        <taxon>eudicotyledons</taxon>
        <taxon>Gunneridae</taxon>
        <taxon>Pentapetalae</taxon>
        <taxon>asterids</taxon>
        <taxon>lamiids</taxon>
        <taxon>Solanales</taxon>
        <taxon>Solanaceae</taxon>
        <taxon>Solanoideae</taxon>
        <taxon>Hyoscyameae</taxon>
        <taxon>Anisodus</taxon>
    </lineage>
</organism>
<protein>
    <submittedName>
        <fullName evidence="2">Uncharacterized protein</fullName>
    </submittedName>
</protein>
<feature type="compositionally biased region" description="Polar residues" evidence="1">
    <location>
        <begin position="123"/>
        <end position="132"/>
    </location>
</feature>
<name>A0AAE1R9W4_9SOLA</name>
<feature type="compositionally biased region" description="Low complexity" evidence="1">
    <location>
        <begin position="35"/>
        <end position="46"/>
    </location>
</feature>
<evidence type="ECO:0000256" key="1">
    <source>
        <dbReference type="SAM" id="MobiDB-lite"/>
    </source>
</evidence>
<dbReference type="Proteomes" id="UP001291623">
    <property type="component" value="Unassembled WGS sequence"/>
</dbReference>
<dbReference type="EMBL" id="JAVYJV010000018">
    <property type="protein sequence ID" value="KAK4348284.1"/>
    <property type="molecule type" value="Genomic_DNA"/>
</dbReference>
<feature type="compositionally biased region" description="Basic and acidic residues" evidence="1">
    <location>
        <begin position="1"/>
        <end position="10"/>
    </location>
</feature>
<comment type="caution">
    <text evidence="2">The sequence shown here is derived from an EMBL/GenBank/DDBJ whole genome shotgun (WGS) entry which is preliminary data.</text>
</comment>
<dbReference type="InterPro" id="IPR052997">
    <property type="entry name" value="RRT15-like"/>
</dbReference>
<accession>A0AAE1R9W4</accession>
<feature type="region of interest" description="Disordered" evidence="1">
    <location>
        <begin position="1"/>
        <end position="46"/>
    </location>
</feature>
<dbReference type="PANTHER" id="PTHR33047">
    <property type="entry name" value="PROTEIN TAR1"/>
    <property type="match status" value="1"/>
</dbReference>
<keyword evidence="3" id="KW-1185">Reference proteome</keyword>
<sequence length="290" mass="32661">MSPRARGRDVRARRRARAPDVRRPMRRARGRRPSRLASPRAPCRHAVASRRRAARHAGRPSPMLLPAMPDVRRLCRRPPPPAGRPRPYVAAARAAAAVTSDAGRPLPRPASHYESALHRTSRKTSTYETSLVSRPLPRVGKRTAGACVASSPDSDLEAFTIIQRHGSFAHIGFSTKRDDQLCESTGKTNPSHDGLNPNVPYWWVNNPTLGEFSLHNDRKSRHRRIKKQRRYERLAPQAAIPVVTFLDTSSFEFRRSKGSLGHAFTVRIRTGNRIKRAFTLLVPHEISRSR</sequence>
<reference evidence="2" key="1">
    <citation type="submission" date="2023-12" db="EMBL/GenBank/DDBJ databases">
        <title>Genome assembly of Anisodus tanguticus.</title>
        <authorList>
            <person name="Wang Y.-J."/>
        </authorList>
    </citation>
    <scope>NUCLEOTIDE SEQUENCE</scope>
    <source>
        <strain evidence="2">KB-2021</strain>
        <tissue evidence="2">Leaf</tissue>
    </source>
</reference>
<feature type="region of interest" description="Disordered" evidence="1">
    <location>
        <begin position="99"/>
        <end position="134"/>
    </location>
</feature>
<evidence type="ECO:0000313" key="2">
    <source>
        <dbReference type="EMBL" id="KAK4348284.1"/>
    </source>
</evidence>
<proteinExistence type="predicted"/>
<dbReference type="PANTHER" id="PTHR33047:SF8">
    <property type="entry name" value="REGULATOR OF RDNA TRANSCRIPTION PROTEIN 15"/>
    <property type="match status" value="1"/>
</dbReference>
<dbReference type="AlphaFoldDB" id="A0AAE1R9W4"/>
<evidence type="ECO:0000313" key="3">
    <source>
        <dbReference type="Proteomes" id="UP001291623"/>
    </source>
</evidence>